<proteinExistence type="inferred from homology"/>
<dbReference type="PANTHER" id="PTHR35936:SF25">
    <property type="entry name" value="ABC TRANSPORTER SUBSTRATE-BINDING PROTEIN"/>
    <property type="match status" value="1"/>
</dbReference>
<dbReference type="Proteomes" id="UP001477278">
    <property type="component" value="Unassembled WGS sequence"/>
</dbReference>
<accession>A0ABV0FJT2</accession>
<comment type="similarity">
    <text evidence="1">Belongs to the bacterial solute-binding protein 3 family.</text>
</comment>
<feature type="transmembrane region" description="Helical" evidence="2">
    <location>
        <begin position="46"/>
        <end position="67"/>
    </location>
</feature>
<gene>
    <name evidence="3" type="ORF">ABHN84_02180</name>
</gene>
<dbReference type="PANTHER" id="PTHR35936">
    <property type="entry name" value="MEMBRANE-BOUND LYTIC MUREIN TRANSGLYCOSYLASE F"/>
    <property type="match status" value="1"/>
</dbReference>
<name>A0ABV0FJT2_9GAMM</name>
<dbReference type="RefSeq" id="WP_259395205.1">
    <property type="nucleotide sequence ID" value="NZ_JBDPZN010000001.1"/>
</dbReference>
<evidence type="ECO:0000313" key="3">
    <source>
        <dbReference type="EMBL" id="MEO3681093.1"/>
    </source>
</evidence>
<keyword evidence="4" id="KW-1185">Reference proteome</keyword>
<keyword evidence="2" id="KW-0812">Transmembrane</keyword>
<dbReference type="SUPFAM" id="SSF53850">
    <property type="entry name" value="Periplasmic binding protein-like II"/>
    <property type="match status" value="1"/>
</dbReference>
<dbReference type="EMBL" id="JBDPZN010000001">
    <property type="protein sequence ID" value="MEO3681093.1"/>
    <property type="molecule type" value="Genomic_DNA"/>
</dbReference>
<evidence type="ECO:0000313" key="4">
    <source>
        <dbReference type="Proteomes" id="UP001477278"/>
    </source>
</evidence>
<organism evidence="3 4">
    <name type="scientific">Shewanella vesiculosa</name>
    <dbReference type="NCBI Taxonomy" id="518738"/>
    <lineage>
        <taxon>Bacteria</taxon>
        <taxon>Pseudomonadati</taxon>
        <taxon>Pseudomonadota</taxon>
        <taxon>Gammaproteobacteria</taxon>
        <taxon>Alteromonadales</taxon>
        <taxon>Shewanellaceae</taxon>
        <taxon>Shewanella</taxon>
    </lineage>
</organism>
<protein>
    <submittedName>
        <fullName evidence="3">Transporter substrate-binding domain-containing protein</fullName>
    </submittedName>
</protein>
<comment type="caution">
    <text evidence="3">The sequence shown here is derived from an EMBL/GenBank/DDBJ whole genome shotgun (WGS) entry which is preliminary data.</text>
</comment>
<reference evidence="3 4" key="1">
    <citation type="submission" date="2024-05" db="EMBL/GenBank/DDBJ databases">
        <title>Genome sequencing of Marine Estuary Bacteria, Shewanella vesiculosa and S. baltica, and Pseudomonas syringae.</title>
        <authorList>
            <person name="Gurung A."/>
            <person name="Maclea K.S."/>
        </authorList>
    </citation>
    <scope>NUCLEOTIDE SEQUENCE [LARGE SCALE GENOMIC DNA]</scope>
    <source>
        <strain evidence="3 4">1A</strain>
    </source>
</reference>
<keyword evidence="2" id="KW-1133">Transmembrane helix</keyword>
<evidence type="ECO:0000256" key="2">
    <source>
        <dbReference type="SAM" id="Phobius"/>
    </source>
</evidence>
<keyword evidence="2" id="KW-0472">Membrane</keyword>
<sequence>MKNMKYHFIARSAIIALPLQDCSIKDYMSSTYQKNVLFDCILLPKYSGLSIHYLFLILMTIVSFLSIHNTVAQPLSITLAAEDSWPPFADEFGRGISHNIIRHAFEQVDVNISTIVVPYARGLIMTERGSVDGVFNVTREQSTIDRFVFGNEPLFTITASFFFAKDYPTVAKNKWQLPTQSTIGIINGYEYGDEFTTLVEKRKLQVITVDSQRQLTNLLLVGRIDSAIMYDLVADVYIKRMGVNNDIQAKFNNHTSKIFVAFSKLNPQSKHLSELLDKGLIALKKQGKYQQLLLPLND</sequence>
<dbReference type="Gene3D" id="3.40.190.10">
    <property type="entry name" value="Periplasmic binding protein-like II"/>
    <property type="match status" value="2"/>
</dbReference>
<evidence type="ECO:0000256" key="1">
    <source>
        <dbReference type="ARBA" id="ARBA00010333"/>
    </source>
</evidence>